<comment type="similarity">
    <text evidence="1 2">Belongs to the outer membrane factor (OMF) (TC 1.B.17) family.</text>
</comment>
<protein>
    <recommendedName>
        <fullName evidence="5">RND transporter</fullName>
    </recommendedName>
</protein>
<organism evidence="3 4">
    <name type="scientific">Sphingomonas sanxanigenens DSM 19645 = NX02</name>
    <dbReference type="NCBI Taxonomy" id="1123269"/>
    <lineage>
        <taxon>Bacteria</taxon>
        <taxon>Pseudomonadati</taxon>
        <taxon>Pseudomonadota</taxon>
        <taxon>Alphaproteobacteria</taxon>
        <taxon>Sphingomonadales</taxon>
        <taxon>Sphingomonadaceae</taxon>
        <taxon>Sphingomonas</taxon>
    </lineage>
</organism>
<dbReference type="eggNOG" id="COG1538">
    <property type="taxonomic scope" value="Bacteria"/>
</dbReference>
<keyword evidence="2" id="KW-0564">Palmitate</keyword>
<keyword evidence="4" id="KW-1185">Reference proteome</keyword>
<dbReference type="SUPFAM" id="SSF56954">
    <property type="entry name" value="Outer membrane efflux proteins (OEP)"/>
    <property type="match status" value="1"/>
</dbReference>
<dbReference type="InterPro" id="IPR003423">
    <property type="entry name" value="OMP_efflux"/>
</dbReference>
<keyword evidence="2" id="KW-0449">Lipoprotein</keyword>
<dbReference type="Proteomes" id="UP000018851">
    <property type="component" value="Chromosome"/>
</dbReference>
<dbReference type="PANTHER" id="PTHR30203:SF25">
    <property type="entry name" value="OUTER MEMBRANE PROTEIN-RELATED"/>
    <property type="match status" value="1"/>
</dbReference>
<dbReference type="GO" id="GO:0005886">
    <property type="term" value="C:plasma membrane"/>
    <property type="evidence" value="ECO:0007669"/>
    <property type="project" value="UniProtKB-SubCell"/>
</dbReference>
<evidence type="ECO:0008006" key="5">
    <source>
        <dbReference type="Google" id="ProtNLM"/>
    </source>
</evidence>
<reference evidence="3 4" key="1">
    <citation type="submission" date="2013-07" db="EMBL/GenBank/DDBJ databases">
        <title>Completed genome of Sphingomonas sanxanigenens NX02.</title>
        <authorList>
            <person name="Ma T."/>
            <person name="Huang H."/>
            <person name="Wu M."/>
            <person name="Li X."/>
            <person name="Li G."/>
        </authorList>
    </citation>
    <scope>NUCLEOTIDE SEQUENCE [LARGE SCALE GENOMIC DNA]</scope>
    <source>
        <strain evidence="3 4">NX02</strain>
    </source>
</reference>
<dbReference type="KEGG" id="ssan:NX02_08990"/>
<sequence>MLAALAGCTVGPDYKGPESAGAVAPPARFSRADAAAQVAAPGAADWWTGFGDPVLDDLERRALAANPDLGVAQARLRQARAALRLERADGLPNANAQAMGVFAKLPGVDLGSGSGGESAEIDSDVQFYNLGFDASWEVDLFGGHRRQLEAARASIGTAAANLADAQVSLTAEVAQAYINLRDRQHRITLARRSADMQRRMLVLTEQRQAAGTASELQVEQLRGQVEQSDAAVLPLNAERDAYLNALAVLVGEAPGALDALLTAPGAVPLPPEAVPVGDPAALIARRPDVRAAERLLAQRTAQIGTAKAAALPRISFMGLIGIGGTNPGDTLDPDNLAALAIPQLSWNVLDFGRNAARIGQAEGVRDEAAAQYRSAVLSALQDAEDALSRFGARRQTVASAARSKVTAERTAALMRKRYAGGTVTLIDTLDADRQAVAADQSLIQAKAAMTADYVALQKALGLGWAPADEKAQAGR</sequence>
<evidence type="ECO:0000313" key="4">
    <source>
        <dbReference type="Proteomes" id="UP000018851"/>
    </source>
</evidence>
<dbReference type="NCBIfam" id="TIGR01845">
    <property type="entry name" value="outer_NodT"/>
    <property type="match status" value="1"/>
</dbReference>
<keyword evidence="2" id="KW-1134">Transmembrane beta strand</keyword>
<accession>W0A8Y0</accession>
<dbReference type="HOGENOM" id="CLU_012817_13_0_5"/>
<keyword evidence="2" id="KW-0472">Membrane</keyword>
<dbReference type="PANTHER" id="PTHR30203">
    <property type="entry name" value="OUTER MEMBRANE CATION EFFLUX PROTEIN"/>
    <property type="match status" value="1"/>
</dbReference>
<evidence type="ECO:0000256" key="2">
    <source>
        <dbReference type="RuleBase" id="RU362097"/>
    </source>
</evidence>
<dbReference type="Pfam" id="PF02321">
    <property type="entry name" value="OEP"/>
    <property type="match status" value="2"/>
</dbReference>
<dbReference type="Gene3D" id="2.20.200.10">
    <property type="entry name" value="Outer membrane efflux proteins (OEP)"/>
    <property type="match status" value="1"/>
</dbReference>
<comment type="subcellular location">
    <subcellularLocation>
        <location evidence="2">Cell membrane</location>
        <topology evidence="2">Lipid-anchor</topology>
    </subcellularLocation>
</comment>
<evidence type="ECO:0000313" key="3">
    <source>
        <dbReference type="EMBL" id="AHE53521.1"/>
    </source>
</evidence>
<dbReference type="GO" id="GO:0015562">
    <property type="term" value="F:efflux transmembrane transporter activity"/>
    <property type="evidence" value="ECO:0007669"/>
    <property type="project" value="InterPro"/>
</dbReference>
<keyword evidence="2" id="KW-0812">Transmembrane</keyword>
<name>W0A8Y0_9SPHN</name>
<dbReference type="Gene3D" id="1.20.1600.10">
    <property type="entry name" value="Outer membrane efflux proteins (OEP)"/>
    <property type="match status" value="1"/>
</dbReference>
<dbReference type="STRING" id="1123269.NX02_08990"/>
<dbReference type="PATRIC" id="fig|1123269.5.peg.1764"/>
<evidence type="ECO:0000256" key="1">
    <source>
        <dbReference type="ARBA" id="ARBA00007613"/>
    </source>
</evidence>
<dbReference type="InterPro" id="IPR010131">
    <property type="entry name" value="MdtP/NodT-like"/>
</dbReference>
<gene>
    <name evidence="3" type="ORF">NX02_08990</name>
</gene>
<dbReference type="EMBL" id="CP006644">
    <property type="protein sequence ID" value="AHE53521.1"/>
    <property type="molecule type" value="Genomic_DNA"/>
</dbReference>
<dbReference type="AlphaFoldDB" id="W0A8Y0"/>
<proteinExistence type="inferred from homology"/>